<evidence type="ECO:0000256" key="1">
    <source>
        <dbReference type="SAM" id="MobiDB-lite"/>
    </source>
</evidence>
<dbReference type="Proteomes" id="UP000186817">
    <property type="component" value="Unassembled WGS sequence"/>
</dbReference>
<evidence type="ECO:0000313" key="2">
    <source>
        <dbReference type="EMBL" id="OLP90479.1"/>
    </source>
</evidence>
<feature type="region of interest" description="Disordered" evidence="1">
    <location>
        <begin position="67"/>
        <end position="116"/>
    </location>
</feature>
<organism evidence="2 3">
    <name type="scientific">Symbiodinium microadriaticum</name>
    <name type="common">Dinoflagellate</name>
    <name type="synonym">Zooxanthella microadriatica</name>
    <dbReference type="NCBI Taxonomy" id="2951"/>
    <lineage>
        <taxon>Eukaryota</taxon>
        <taxon>Sar</taxon>
        <taxon>Alveolata</taxon>
        <taxon>Dinophyceae</taxon>
        <taxon>Suessiales</taxon>
        <taxon>Symbiodiniaceae</taxon>
        <taxon>Symbiodinium</taxon>
    </lineage>
</organism>
<comment type="caution">
    <text evidence="2">The sequence shown here is derived from an EMBL/GenBank/DDBJ whole genome shotgun (WGS) entry which is preliminary data.</text>
</comment>
<keyword evidence="3" id="KW-1185">Reference proteome</keyword>
<feature type="region of interest" description="Disordered" evidence="1">
    <location>
        <begin position="193"/>
        <end position="215"/>
    </location>
</feature>
<proteinExistence type="predicted"/>
<name>A0A1Q9D5I4_SYMMI</name>
<dbReference type="OrthoDB" id="10285392at2759"/>
<feature type="compositionally biased region" description="Basic and acidic residues" evidence="1">
    <location>
        <begin position="67"/>
        <end position="90"/>
    </location>
</feature>
<feature type="compositionally biased region" description="Basic residues" evidence="1">
    <location>
        <begin position="105"/>
        <end position="115"/>
    </location>
</feature>
<feature type="region of interest" description="Disordered" evidence="1">
    <location>
        <begin position="729"/>
        <end position="751"/>
    </location>
</feature>
<protein>
    <submittedName>
        <fullName evidence="2">Uncharacterized protein</fullName>
    </submittedName>
</protein>
<sequence length="765" mass="83225">MPGPWIGVVSDPEGRKDASLGDSDCLEFAAYEGDLCRKGTVVMTSGNSRDFHTAIYMMLTVGDLAAEERDEKTKKRRREAEESAQGERTEINSSSATSESTSSKEKKKKKEKSRARGAQMILQMTASFFQKAHSGGTSLQPQVQEYVIKRQGRLASRLLQKMQVMVAKEGTPALTLDKIAAGHYQYAADKEIRSQTTREERGGIQKEAEPAMAEEDPLATMLSSEFLDFEFDLGHSDDEGLPHQAIVICLDFLYSGWSQPVCVPMSPVLGANQKKALAKEAVAKLASKRFDYSWQLGPESAQLQLLPNFPSDIEVLELERAAMITNGAGGVSKVKMGQTDRGHIAIYWPAASNPGREGLVPGPGLGDLQSAFNLFSLPLSWAGAMLSKTPFSDLDLAFYPIEAAIRHIAYLIAKIPSRGDVSMGSAIPDTESKTVLCADNFDEIRHLKEIAAEEAGTPSPNHLKFIGTCKGRGGSCAEHSQEPSKEERCWGKPGCFGTLVYEKTIALISLGLGMLTQATLPEYSLRHCAGKAALAAAFVRDPSRILRALDTRVVEGWSAPDATPPGGGRGGSSEAGVFKQKTLLPDAVEDVNLCGACETEMQEAARRSAGKCHREEGLVEAKKRGPYASYLVDLDLSTENAGTGVFAPCLCWFGGPKEQWLGFLHNSESLHAVLNKPVCDCGAQHQREDPADLEQEDDEYPPAWSWQKVAGEQHINVLEMTAFLTELRRNEEDRSSSKRPNRISQQKSAVSLASGLISHGLVDDQ</sequence>
<gene>
    <name evidence="2" type="ORF">AK812_SmicGene27955</name>
</gene>
<dbReference type="EMBL" id="LSRX01000709">
    <property type="protein sequence ID" value="OLP90479.1"/>
    <property type="molecule type" value="Genomic_DNA"/>
</dbReference>
<dbReference type="AlphaFoldDB" id="A0A1Q9D5I4"/>
<feature type="compositionally biased region" description="Basic and acidic residues" evidence="1">
    <location>
        <begin position="193"/>
        <end position="209"/>
    </location>
</feature>
<feature type="compositionally biased region" description="Polar residues" evidence="1">
    <location>
        <begin position="742"/>
        <end position="751"/>
    </location>
</feature>
<accession>A0A1Q9D5I4</accession>
<reference evidence="2 3" key="1">
    <citation type="submission" date="2016-02" db="EMBL/GenBank/DDBJ databases">
        <title>Genome analysis of coral dinoflagellate symbionts highlights evolutionary adaptations to a symbiotic lifestyle.</title>
        <authorList>
            <person name="Aranda M."/>
            <person name="Li Y."/>
            <person name="Liew Y.J."/>
            <person name="Baumgarten S."/>
            <person name="Simakov O."/>
            <person name="Wilson M."/>
            <person name="Piel J."/>
            <person name="Ashoor H."/>
            <person name="Bougouffa S."/>
            <person name="Bajic V.B."/>
            <person name="Ryu T."/>
            <person name="Ravasi T."/>
            <person name="Bayer T."/>
            <person name="Micklem G."/>
            <person name="Kim H."/>
            <person name="Bhak J."/>
            <person name="Lajeunesse T.C."/>
            <person name="Voolstra C.R."/>
        </authorList>
    </citation>
    <scope>NUCLEOTIDE SEQUENCE [LARGE SCALE GENOMIC DNA]</scope>
    <source>
        <strain evidence="2 3">CCMP2467</strain>
    </source>
</reference>
<evidence type="ECO:0000313" key="3">
    <source>
        <dbReference type="Proteomes" id="UP000186817"/>
    </source>
</evidence>